<dbReference type="AlphaFoldDB" id="A0A444HM07"/>
<dbReference type="InterPro" id="IPR023577">
    <property type="entry name" value="CYTH_domain"/>
</dbReference>
<dbReference type="PANTHER" id="PTHR40114:SF1">
    <property type="entry name" value="SLR0698 PROTEIN"/>
    <property type="match status" value="1"/>
</dbReference>
<dbReference type="InterPro" id="IPR033469">
    <property type="entry name" value="CYTH-like_dom_sf"/>
</dbReference>
<organism evidence="3 4">
    <name type="scientific">Rhizobium leguminosarum</name>
    <dbReference type="NCBI Taxonomy" id="384"/>
    <lineage>
        <taxon>Bacteria</taxon>
        <taxon>Pseudomonadati</taxon>
        <taxon>Pseudomonadota</taxon>
        <taxon>Alphaproteobacteria</taxon>
        <taxon>Hyphomicrobiales</taxon>
        <taxon>Rhizobiaceae</taxon>
        <taxon>Rhizobium/Agrobacterium group</taxon>
        <taxon>Rhizobium</taxon>
    </lineage>
</organism>
<protein>
    <submittedName>
        <fullName evidence="3">CYTH domain-containing protein</fullName>
    </submittedName>
</protein>
<evidence type="ECO:0000313" key="4">
    <source>
        <dbReference type="Proteomes" id="UP000283817"/>
    </source>
</evidence>
<dbReference type="EMBL" id="SBHX01000080">
    <property type="protein sequence ID" value="RWX23123.1"/>
    <property type="molecule type" value="Genomic_DNA"/>
</dbReference>
<feature type="active site" description="Proton acceptor" evidence="1">
    <location>
        <position position="30"/>
    </location>
</feature>
<evidence type="ECO:0000256" key="1">
    <source>
        <dbReference type="PIRSR" id="PIRSR016487-1"/>
    </source>
</evidence>
<dbReference type="SUPFAM" id="SSF55154">
    <property type="entry name" value="CYTH-like phosphatases"/>
    <property type="match status" value="1"/>
</dbReference>
<dbReference type="Pfam" id="PF01928">
    <property type="entry name" value="CYTH"/>
    <property type="match status" value="1"/>
</dbReference>
<dbReference type="PROSITE" id="PS51707">
    <property type="entry name" value="CYTH"/>
    <property type="match status" value="1"/>
</dbReference>
<feature type="domain" description="CYTH" evidence="2">
    <location>
        <begin position="2"/>
        <end position="152"/>
    </location>
</feature>
<dbReference type="CDD" id="cd07891">
    <property type="entry name" value="CYTH-like_CthTTM-like_1"/>
    <property type="match status" value="1"/>
</dbReference>
<dbReference type="PANTHER" id="PTHR40114">
    <property type="entry name" value="SLR0698 PROTEIN"/>
    <property type="match status" value="1"/>
</dbReference>
<dbReference type="Proteomes" id="UP000283817">
    <property type="component" value="Unassembled WGS sequence"/>
</dbReference>
<dbReference type="InterPro" id="IPR012042">
    <property type="entry name" value="NeuTTM/CthTTM-like"/>
</dbReference>
<evidence type="ECO:0000259" key="2">
    <source>
        <dbReference type="PROSITE" id="PS51707"/>
    </source>
</evidence>
<dbReference type="PIRSF" id="PIRSF016487">
    <property type="entry name" value="CYTH_UCP016487"/>
    <property type="match status" value="1"/>
</dbReference>
<dbReference type="RefSeq" id="WP_128412259.1">
    <property type="nucleotide sequence ID" value="NZ_SBHX01000080.1"/>
</dbReference>
<proteinExistence type="predicted"/>
<comment type="caution">
    <text evidence="3">The sequence shown here is derived from an EMBL/GenBank/DDBJ whole genome shotgun (WGS) entry which is preliminary data.</text>
</comment>
<name>A0A444HM07_RHILE</name>
<dbReference type="SMART" id="SM01118">
    <property type="entry name" value="CYTH"/>
    <property type="match status" value="1"/>
</dbReference>
<accession>A0A444HM07</accession>
<sequence>MTAEIERKYLVVNDSWRDHASKGAAFCQGYLLARKNRFVRVRIIDNAHAVLTVKLRTGRLRREEFEYEIPYADALEMIAYATSVVDKTRYEVNHCGCLWEVDVYSGVHDGLVVAEIELADESDQPPCPPWLGPEVTGNAAFSNRTLAIFARRCEYGSRNMLKLQPAGQLPRRREQ</sequence>
<evidence type="ECO:0000313" key="3">
    <source>
        <dbReference type="EMBL" id="RWX23123.1"/>
    </source>
</evidence>
<dbReference type="Gene3D" id="2.40.320.10">
    <property type="entry name" value="Hypothetical Protein Pfu-838710-001"/>
    <property type="match status" value="1"/>
</dbReference>
<reference evidence="3 4" key="1">
    <citation type="submission" date="2019-01" db="EMBL/GenBank/DDBJ databases">
        <title>RHIZO-ID as a novel technology for direct rhizobia identification.</title>
        <authorList>
            <person name="De Meyer S.E."/>
        </authorList>
    </citation>
    <scope>NUCLEOTIDE SEQUENCE [LARGE SCALE GENOMIC DNA]</scope>
    <source>
        <strain evidence="3 4">WSM448</strain>
    </source>
</reference>
<gene>
    <name evidence="3" type="ORF">EHI47_31795</name>
</gene>